<proteinExistence type="inferred from homology"/>
<dbReference type="FunFam" id="2.60.120.200:FF:000198">
    <property type="entry name" value="Probable L-type lectin-domain containing receptor kinase S.5"/>
    <property type="match status" value="1"/>
</dbReference>
<evidence type="ECO:0000256" key="1">
    <source>
        <dbReference type="ARBA" id="ARBA00007606"/>
    </source>
</evidence>
<dbReference type="AlphaFoldDB" id="A0A9R1P4B7"/>
<evidence type="ECO:0000259" key="3">
    <source>
        <dbReference type="Pfam" id="PF00139"/>
    </source>
</evidence>
<dbReference type="EMBL" id="LT934113">
    <property type="protein sequence ID" value="VAH36534.1"/>
    <property type="molecule type" value="Genomic_DNA"/>
</dbReference>
<evidence type="ECO:0000313" key="4">
    <source>
        <dbReference type="EMBL" id="VAH36534.1"/>
    </source>
</evidence>
<dbReference type="InterPro" id="IPR001220">
    <property type="entry name" value="Legume_lectin_dom"/>
</dbReference>
<dbReference type="InterPro" id="IPR050258">
    <property type="entry name" value="Leguminous_Lectin"/>
</dbReference>
<dbReference type="Pfam" id="PF00139">
    <property type="entry name" value="Lectin_legB"/>
    <property type="match status" value="1"/>
</dbReference>
<evidence type="ECO:0000256" key="2">
    <source>
        <dbReference type="ARBA" id="ARBA00022734"/>
    </source>
</evidence>
<reference evidence="4 5" key="1">
    <citation type="submission" date="2017-09" db="EMBL/GenBank/DDBJ databases">
        <authorList>
            <consortium name="International Durum Wheat Genome Sequencing Consortium (IDWGSC)"/>
            <person name="Milanesi L."/>
        </authorList>
    </citation>
    <scope>NUCLEOTIDE SEQUENCE [LARGE SCALE GENOMIC DNA]</scope>
    <source>
        <strain evidence="5">cv. Svevo</strain>
    </source>
</reference>
<accession>A0A9R1P4B7</accession>
<dbReference type="InterPro" id="IPR013320">
    <property type="entry name" value="ConA-like_dom_sf"/>
</dbReference>
<protein>
    <recommendedName>
        <fullName evidence="3">Legume lectin domain-containing protein</fullName>
    </recommendedName>
</protein>
<gene>
    <name evidence="4" type="ORF">TRITD_2Av1G258480</name>
</gene>
<dbReference type="PROSITE" id="PS00307">
    <property type="entry name" value="LECTIN_LEGUME_BETA"/>
    <property type="match status" value="1"/>
</dbReference>
<dbReference type="Proteomes" id="UP000324705">
    <property type="component" value="Chromosome 2A"/>
</dbReference>
<dbReference type="OMA" id="YTCIGER"/>
<keyword evidence="2" id="KW-0430">Lectin</keyword>
<dbReference type="PANTHER" id="PTHR32401:SF53">
    <property type="entry name" value="LEGUME LECTIN DOMAIN-CONTAINING PROTEIN"/>
    <property type="match status" value="1"/>
</dbReference>
<name>A0A9R1P4B7_TRITD</name>
<evidence type="ECO:0000313" key="5">
    <source>
        <dbReference type="Proteomes" id="UP000324705"/>
    </source>
</evidence>
<dbReference type="GO" id="GO:0030246">
    <property type="term" value="F:carbohydrate binding"/>
    <property type="evidence" value="ECO:0007669"/>
    <property type="project" value="UniProtKB-KW"/>
</dbReference>
<dbReference type="Gramene" id="TRITD2Av1G258480.1">
    <property type="protein sequence ID" value="TRITD2Av1G258480.1"/>
    <property type="gene ID" value="TRITD2Av1G258480"/>
</dbReference>
<dbReference type="PANTHER" id="PTHR32401">
    <property type="entry name" value="CONCANAVALIN A-LIKE LECTIN FAMILY PROTEIN"/>
    <property type="match status" value="1"/>
</dbReference>
<keyword evidence="5" id="KW-1185">Reference proteome</keyword>
<feature type="domain" description="Legume lectin" evidence="3">
    <location>
        <begin position="31"/>
        <end position="269"/>
    </location>
</feature>
<sequence>MKITNTDSMSSLFCIACAAVAVILGTTCSCLQFTYPSFNTGNRDDFSFSPGSAISNNSLQITPSNGNMSHKSGRVVYAKETLKLWNAKRTALTSFRTEFVLNIIPQGGGLNGSGTGEGMAFFLTNNPSLPSDSSGQWLGLTNNKTDGAPANRIVAVEFDTRRSFEAEMDGNHVGLDLNSVRSVGQSPLSNLSLDLSSGSDLKVTLAYDGAALSTDVLQMGRIFSNDLYIDLSRYLLDNISVGFAASTGEFAELNQVKSWNFTTYDNATAGDDGGM</sequence>
<dbReference type="Gene3D" id="2.60.120.200">
    <property type="match status" value="1"/>
</dbReference>
<organism evidence="4 5">
    <name type="scientific">Triticum turgidum subsp. durum</name>
    <name type="common">Durum wheat</name>
    <name type="synonym">Triticum durum</name>
    <dbReference type="NCBI Taxonomy" id="4567"/>
    <lineage>
        <taxon>Eukaryota</taxon>
        <taxon>Viridiplantae</taxon>
        <taxon>Streptophyta</taxon>
        <taxon>Embryophyta</taxon>
        <taxon>Tracheophyta</taxon>
        <taxon>Spermatophyta</taxon>
        <taxon>Magnoliopsida</taxon>
        <taxon>Liliopsida</taxon>
        <taxon>Poales</taxon>
        <taxon>Poaceae</taxon>
        <taxon>BOP clade</taxon>
        <taxon>Pooideae</taxon>
        <taxon>Triticodae</taxon>
        <taxon>Triticeae</taxon>
        <taxon>Triticinae</taxon>
        <taxon>Triticum</taxon>
    </lineage>
</organism>
<dbReference type="SUPFAM" id="SSF49899">
    <property type="entry name" value="Concanavalin A-like lectins/glucanases"/>
    <property type="match status" value="1"/>
</dbReference>
<comment type="similarity">
    <text evidence="1">Belongs to the leguminous lectin family.</text>
</comment>
<dbReference type="CDD" id="cd06899">
    <property type="entry name" value="lectin_legume_LecRK_Arcelin_ConA"/>
    <property type="match status" value="1"/>
</dbReference>
<dbReference type="PROSITE" id="PS51257">
    <property type="entry name" value="PROKAR_LIPOPROTEIN"/>
    <property type="match status" value="1"/>
</dbReference>
<dbReference type="InterPro" id="IPR019825">
    <property type="entry name" value="Lectin_legB_Mn/Ca_BS"/>
</dbReference>